<gene>
    <name evidence="2" type="ORF">C8E97_1179</name>
</gene>
<dbReference type="PANTHER" id="PTHR13774">
    <property type="entry name" value="PHENAZINE BIOSYNTHESIS PROTEIN"/>
    <property type="match status" value="1"/>
</dbReference>
<proteinExistence type="predicted"/>
<reference evidence="2 3" key="1">
    <citation type="submission" date="2018-10" db="EMBL/GenBank/DDBJ databases">
        <title>Sequencing the genomes of 1000 actinobacteria strains.</title>
        <authorList>
            <person name="Klenk H.-P."/>
        </authorList>
    </citation>
    <scope>NUCLEOTIDE SEQUENCE [LARGE SCALE GENOMIC DNA]</scope>
    <source>
        <strain evidence="2 3">DSM 43800</strain>
    </source>
</reference>
<accession>A0A495VTG5</accession>
<dbReference type="AlphaFoldDB" id="A0A495VTG5"/>
<evidence type="ECO:0000313" key="2">
    <source>
        <dbReference type="EMBL" id="RKT52656.1"/>
    </source>
</evidence>
<comment type="caution">
    <text evidence="2">The sequence shown here is derived from an EMBL/GenBank/DDBJ whole genome shotgun (WGS) entry which is preliminary data.</text>
</comment>
<dbReference type="GO" id="GO:0005737">
    <property type="term" value="C:cytoplasm"/>
    <property type="evidence" value="ECO:0007669"/>
    <property type="project" value="TreeGrafter"/>
</dbReference>
<keyword evidence="3" id="KW-1185">Reference proteome</keyword>
<dbReference type="PANTHER" id="PTHR13774:SF32">
    <property type="entry name" value="ANTISENSE-ENHANCING SEQUENCE 1"/>
    <property type="match status" value="1"/>
</dbReference>
<dbReference type="NCBIfam" id="TIGR00654">
    <property type="entry name" value="PhzF_family"/>
    <property type="match status" value="1"/>
</dbReference>
<dbReference type="GO" id="GO:0016853">
    <property type="term" value="F:isomerase activity"/>
    <property type="evidence" value="ECO:0007669"/>
    <property type="project" value="UniProtKB-KW"/>
</dbReference>
<dbReference type="EMBL" id="RBXO01000001">
    <property type="protein sequence ID" value="RKT52656.1"/>
    <property type="molecule type" value="Genomic_DNA"/>
</dbReference>
<dbReference type="Pfam" id="PF02567">
    <property type="entry name" value="PhzC-PhzF"/>
    <property type="match status" value="1"/>
</dbReference>
<dbReference type="Proteomes" id="UP000282084">
    <property type="component" value="Unassembled WGS sequence"/>
</dbReference>
<organism evidence="2 3">
    <name type="scientific">Saccharothrix australiensis</name>
    <dbReference type="NCBI Taxonomy" id="2072"/>
    <lineage>
        <taxon>Bacteria</taxon>
        <taxon>Bacillati</taxon>
        <taxon>Actinomycetota</taxon>
        <taxon>Actinomycetes</taxon>
        <taxon>Pseudonocardiales</taxon>
        <taxon>Pseudonocardiaceae</taxon>
        <taxon>Saccharothrix</taxon>
    </lineage>
</organism>
<evidence type="ECO:0000256" key="1">
    <source>
        <dbReference type="PIRSR" id="PIRSR016184-1"/>
    </source>
</evidence>
<keyword evidence="2" id="KW-0413">Isomerase</keyword>
<dbReference type="SUPFAM" id="SSF54506">
    <property type="entry name" value="Diaminopimelate epimerase-like"/>
    <property type="match status" value="1"/>
</dbReference>
<dbReference type="Gene3D" id="3.10.310.10">
    <property type="entry name" value="Diaminopimelate Epimerase, Chain A, domain 1"/>
    <property type="match status" value="2"/>
</dbReference>
<dbReference type="RefSeq" id="WP_121002367.1">
    <property type="nucleotide sequence ID" value="NZ_RBXO01000001.1"/>
</dbReference>
<dbReference type="PIRSF" id="PIRSF016184">
    <property type="entry name" value="PhzC_PhzF"/>
    <property type="match status" value="1"/>
</dbReference>
<sequence>MLSYDVVDVFTDRAFAGNQLAVVHGADGLADAQLHALAREFGYSETAFPLPPTDPAADYRLRIFSPLGEMPFAGHPSIGTAWLLGRTGALPLGPVTQQTARGLHRVVVDAERATFTGDAPVVGDYLDPAPLVSALGLFLSDVDGHAEAGVAGAGLDFTFLPVRADAVARARPCADLTQVVVGRGVVPVAFAAGVAHVRMLRATGGEDPATGSAALALGVWLVDRGLLPPEGEHAVTVRQGAELGRPSTLDLSVTAAGGVATRVRVGGRVARVAEGRIRVP</sequence>
<protein>
    <submittedName>
        <fullName evidence="2">Trans-2,3-dihydro-3-hydroxyanthranilate isomerase</fullName>
    </submittedName>
</protein>
<name>A0A495VTG5_9PSEU</name>
<dbReference type="InterPro" id="IPR003719">
    <property type="entry name" value="Phenazine_PhzF-like"/>
</dbReference>
<evidence type="ECO:0000313" key="3">
    <source>
        <dbReference type="Proteomes" id="UP000282084"/>
    </source>
</evidence>
<feature type="active site" evidence="1">
    <location>
        <position position="45"/>
    </location>
</feature>
<dbReference type="OrthoDB" id="9788221at2"/>